<protein>
    <submittedName>
        <fullName evidence="1">Uncharacterized protein</fullName>
    </submittedName>
</protein>
<dbReference type="RefSeq" id="WP_264307912.1">
    <property type="nucleotide sequence ID" value="NZ_CP109635.1"/>
</dbReference>
<reference evidence="1" key="1">
    <citation type="submission" date="2022-10" db="EMBL/GenBank/DDBJ databases">
        <title>Genome assembly of Lactococcus garvieae isolates from cricket gut.</title>
        <authorList>
            <person name="Luecke A.R."/>
            <person name="Brown A.M.V."/>
            <person name="Wakeman C.A."/>
        </authorList>
    </citation>
    <scope>NUCLEOTIDE SEQUENCE</scope>
    <source>
        <strain evidence="1">Alexii-11_2</strain>
    </source>
</reference>
<evidence type="ECO:0000313" key="2">
    <source>
        <dbReference type="Proteomes" id="UP001164042"/>
    </source>
</evidence>
<organism evidence="1 2">
    <name type="scientific">Lactococcus garvieae</name>
    <dbReference type="NCBI Taxonomy" id="1363"/>
    <lineage>
        <taxon>Bacteria</taxon>
        <taxon>Bacillati</taxon>
        <taxon>Bacillota</taxon>
        <taxon>Bacilli</taxon>
        <taxon>Lactobacillales</taxon>
        <taxon>Streptococcaceae</taxon>
        <taxon>Lactococcus</taxon>
    </lineage>
</organism>
<gene>
    <name evidence="1" type="ORF">OF801_07725</name>
</gene>
<dbReference type="AlphaFoldDB" id="A0AA46TV41"/>
<dbReference type="EMBL" id="CP109635">
    <property type="protein sequence ID" value="UYT09859.1"/>
    <property type="molecule type" value="Genomic_DNA"/>
</dbReference>
<evidence type="ECO:0000313" key="1">
    <source>
        <dbReference type="EMBL" id="UYT09859.1"/>
    </source>
</evidence>
<proteinExistence type="predicted"/>
<accession>A0AA46TV41</accession>
<dbReference type="Proteomes" id="UP001164042">
    <property type="component" value="Chromosome"/>
</dbReference>
<name>A0AA46TV41_9LACT</name>
<sequence>MKHKTKIFLFGGLTLVAVGFSIPKVAEAINLTSNEKETQTNNSNENLAIEIALQDFSSLEEFNNYFLEYDSKGNASLISDDTFIIPDTLGDNGSTKQHGWSEFPSEKEADDVSVYDEITGHTTYQTKSDGATVREIRKALVERGDTK</sequence>